<organism evidence="3 4">
    <name type="scientific">Populus tomentosa</name>
    <name type="common">Chinese white poplar</name>
    <dbReference type="NCBI Taxonomy" id="118781"/>
    <lineage>
        <taxon>Eukaryota</taxon>
        <taxon>Viridiplantae</taxon>
        <taxon>Streptophyta</taxon>
        <taxon>Embryophyta</taxon>
        <taxon>Tracheophyta</taxon>
        <taxon>Spermatophyta</taxon>
        <taxon>Magnoliopsida</taxon>
        <taxon>eudicotyledons</taxon>
        <taxon>Gunneridae</taxon>
        <taxon>Pentapetalae</taxon>
        <taxon>rosids</taxon>
        <taxon>fabids</taxon>
        <taxon>Malpighiales</taxon>
        <taxon>Salicaceae</taxon>
        <taxon>Saliceae</taxon>
        <taxon>Populus</taxon>
    </lineage>
</organism>
<dbReference type="OrthoDB" id="391817at2759"/>
<feature type="compositionally biased region" description="Polar residues" evidence="1">
    <location>
        <begin position="280"/>
        <end position="299"/>
    </location>
</feature>
<accession>A0A8X8A0M0</accession>
<feature type="region of interest" description="Disordered" evidence="1">
    <location>
        <begin position="249"/>
        <end position="311"/>
    </location>
</feature>
<protein>
    <submittedName>
        <fullName evidence="3">Uncharacterized protein</fullName>
    </submittedName>
</protein>
<keyword evidence="2" id="KW-0732">Signal</keyword>
<feature type="compositionally biased region" description="Basic and acidic residues" evidence="1">
    <location>
        <begin position="268"/>
        <end position="279"/>
    </location>
</feature>
<proteinExistence type="predicted"/>
<sequence>MLKALLGLATFCRVKSAFSSSEVALPVAAEEGFTRFVDWSKRRKGLQEFVKDGLVKVDGSLHMGLKRRVKMASEDMERIEFKMKFFKILQIWKMVQVYASAVSFSILNCSAEEEHACAGRRVQVLNNLILGVGLTIFCAGPCLHQEHDLQGHNFLSCHVKECDILTEYKGWKPGDTSRWKGGWGIRLEGSDHAPVYTSLEESMISPHIALRLYLPDIYLPMIHGVQQTLGMTIYGDATVRKSPNLSIVAENSSTKTSPRQAEPNSRNHSSDSHAMDDKSSSPNYCKVNSRTVSQDQNEGNDGLLERQKNSNPVCKGHKEPCVARIVKKPGPTLGRRLWQIVFDLSGDAPFHFKFFWSCGDLHPILKQIEATSNGLLPNPGTNDCL</sequence>
<dbReference type="AlphaFoldDB" id="A0A8X8A0M0"/>
<name>A0A8X8A0M0_POPTO</name>
<reference evidence="3" key="1">
    <citation type="journal article" date="2020" name="bioRxiv">
        <title>Hybrid origin of Populus tomentosa Carr. identified through genome sequencing and phylogenomic analysis.</title>
        <authorList>
            <person name="An X."/>
            <person name="Gao K."/>
            <person name="Chen Z."/>
            <person name="Li J."/>
            <person name="Yang X."/>
            <person name="Yang X."/>
            <person name="Zhou J."/>
            <person name="Guo T."/>
            <person name="Zhao T."/>
            <person name="Huang S."/>
            <person name="Miao D."/>
            <person name="Khan W.U."/>
            <person name="Rao P."/>
            <person name="Ye M."/>
            <person name="Lei B."/>
            <person name="Liao W."/>
            <person name="Wang J."/>
            <person name="Ji L."/>
            <person name="Li Y."/>
            <person name="Guo B."/>
            <person name="Mustafa N.S."/>
            <person name="Li S."/>
            <person name="Yun Q."/>
            <person name="Keller S.R."/>
            <person name="Mao J."/>
            <person name="Zhang R."/>
            <person name="Strauss S.H."/>
        </authorList>
    </citation>
    <scope>NUCLEOTIDE SEQUENCE</scope>
    <source>
        <strain evidence="3">GM15</strain>
        <tissue evidence="3">Leaf</tissue>
    </source>
</reference>
<evidence type="ECO:0000256" key="1">
    <source>
        <dbReference type="SAM" id="MobiDB-lite"/>
    </source>
</evidence>
<evidence type="ECO:0000313" key="4">
    <source>
        <dbReference type="Proteomes" id="UP000886885"/>
    </source>
</evidence>
<dbReference type="Proteomes" id="UP000886885">
    <property type="component" value="Chromosome 5A"/>
</dbReference>
<feature type="signal peptide" evidence="2">
    <location>
        <begin position="1"/>
        <end position="17"/>
    </location>
</feature>
<dbReference type="EMBL" id="JAAWWB010000009">
    <property type="protein sequence ID" value="KAG6775698.1"/>
    <property type="molecule type" value="Genomic_DNA"/>
</dbReference>
<comment type="caution">
    <text evidence="3">The sequence shown here is derived from an EMBL/GenBank/DDBJ whole genome shotgun (WGS) entry which is preliminary data.</text>
</comment>
<feature type="chain" id="PRO_5036482048" evidence="2">
    <location>
        <begin position="18"/>
        <end position="385"/>
    </location>
</feature>
<feature type="compositionally biased region" description="Polar residues" evidence="1">
    <location>
        <begin position="249"/>
        <end position="267"/>
    </location>
</feature>
<gene>
    <name evidence="3" type="ORF">POTOM_019188</name>
</gene>
<evidence type="ECO:0000313" key="3">
    <source>
        <dbReference type="EMBL" id="KAG6775698.1"/>
    </source>
</evidence>
<keyword evidence="4" id="KW-1185">Reference proteome</keyword>
<evidence type="ECO:0000256" key="2">
    <source>
        <dbReference type="SAM" id="SignalP"/>
    </source>
</evidence>